<evidence type="ECO:0000256" key="3">
    <source>
        <dbReference type="ARBA" id="ARBA00023163"/>
    </source>
</evidence>
<evidence type="ECO:0000313" key="5">
    <source>
        <dbReference type="EMBL" id="KPU45190.1"/>
    </source>
</evidence>
<dbReference type="Pfam" id="PF22381">
    <property type="entry name" value="Staph_reg_Sar_Rot"/>
    <property type="match status" value="1"/>
</dbReference>
<dbReference type="SUPFAM" id="SSF46785">
    <property type="entry name" value="Winged helix' DNA-binding domain"/>
    <property type="match status" value="1"/>
</dbReference>
<keyword evidence="1" id="KW-0805">Transcription regulation</keyword>
<dbReference type="InterPro" id="IPR036390">
    <property type="entry name" value="WH_DNA-bd_sf"/>
</dbReference>
<evidence type="ECO:0000256" key="2">
    <source>
        <dbReference type="ARBA" id="ARBA00023125"/>
    </source>
</evidence>
<sequence>MNISEFKNIIWDYTRKINENTNKIFSPLCEQYGLTMLQVRILMELYKYESHSIGSLAEGIYVAGANISSMCKKLEHMDLLKRVRNQQDERVVTVALTQKGNEIVSRMDKFLNEKILQNIDEKAEETFDDIISGIKKLNDLMQNIVSAGKN</sequence>
<dbReference type="GO" id="GO:0003700">
    <property type="term" value="F:DNA-binding transcription factor activity"/>
    <property type="evidence" value="ECO:0007669"/>
    <property type="project" value="InterPro"/>
</dbReference>
<comment type="caution">
    <text evidence="5">The sequence shown here is derived from an EMBL/GenBank/DDBJ whole genome shotgun (WGS) entry which is preliminary data.</text>
</comment>
<dbReference type="Gene3D" id="1.10.10.10">
    <property type="entry name" value="Winged helix-like DNA-binding domain superfamily/Winged helix DNA-binding domain"/>
    <property type="match status" value="1"/>
</dbReference>
<dbReference type="PANTHER" id="PTHR33164:SF43">
    <property type="entry name" value="HTH-TYPE TRANSCRIPTIONAL REPRESSOR YETL"/>
    <property type="match status" value="1"/>
</dbReference>
<dbReference type="RefSeq" id="WP_054874185.1">
    <property type="nucleotide sequence ID" value="NZ_LKET01000026.1"/>
</dbReference>
<reference evidence="5 6" key="1">
    <citation type="submission" date="2015-09" db="EMBL/GenBank/DDBJ databases">
        <title>Genome sequence of Oxobacter pfennigii DSM 3222.</title>
        <authorList>
            <person name="Poehlein A."/>
            <person name="Bengelsdorf F.R."/>
            <person name="Schiel-Bengelsdorf B."/>
            <person name="Duerre P."/>
            <person name="Daniel R."/>
        </authorList>
    </citation>
    <scope>NUCLEOTIDE SEQUENCE [LARGE SCALE GENOMIC DNA]</scope>
    <source>
        <strain evidence="5 6">DSM 3222</strain>
    </source>
</reference>
<name>A0A0P8YD75_9CLOT</name>
<accession>A0A0P8YD75</accession>
<dbReference type="EMBL" id="LKET01000026">
    <property type="protein sequence ID" value="KPU45190.1"/>
    <property type="molecule type" value="Genomic_DNA"/>
</dbReference>
<keyword evidence="2" id="KW-0238">DNA-binding</keyword>
<keyword evidence="3" id="KW-0804">Transcription</keyword>
<dbReference type="InterPro" id="IPR039422">
    <property type="entry name" value="MarR/SlyA-like"/>
</dbReference>
<dbReference type="PROSITE" id="PS50995">
    <property type="entry name" value="HTH_MARR_2"/>
    <property type="match status" value="1"/>
</dbReference>
<keyword evidence="6" id="KW-1185">Reference proteome</keyword>
<dbReference type="STRING" id="36849.OXPF_10810"/>
<dbReference type="InterPro" id="IPR055166">
    <property type="entry name" value="Transc_reg_Sar_Rot_HTH"/>
</dbReference>
<dbReference type="AlphaFoldDB" id="A0A0P8YD75"/>
<proteinExistence type="predicted"/>
<gene>
    <name evidence="5" type="primary">ohrR_2</name>
    <name evidence="5" type="ORF">OXPF_10810</name>
</gene>
<evidence type="ECO:0000259" key="4">
    <source>
        <dbReference type="PROSITE" id="PS50995"/>
    </source>
</evidence>
<dbReference type="InterPro" id="IPR000835">
    <property type="entry name" value="HTH_MarR-typ"/>
</dbReference>
<dbReference type="PANTHER" id="PTHR33164">
    <property type="entry name" value="TRANSCRIPTIONAL REGULATOR, MARR FAMILY"/>
    <property type="match status" value="1"/>
</dbReference>
<dbReference type="GO" id="GO:0003677">
    <property type="term" value="F:DNA binding"/>
    <property type="evidence" value="ECO:0007669"/>
    <property type="project" value="UniProtKB-KW"/>
</dbReference>
<dbReference type="GO" id="GO:0006950">
    <property type="term" value="P:response to stress"/>
    <property type="evidence" value="ECO:0007669"/>
    <property type="project" value="TreeGrafter"/>
</dbReference>
<organism evidence="5 6">
    <name type="scientific">Oxobacter pfennigii</name>
    <dbReference type="NCBI Taxonomy" id="36849"/>
    <lineage>
        <taxon>Bacteria</taxon>
        <taxon>Bacillati</taxon>
        <taxon>Bacillota</taxon>
        <taxon>Clostridia</taxon>
        <taxon>Eubacteriales</taxon>
        <taxon>Clostridiaceae</taxon>
        <taxon>Oxobacter</taxon>
    </lineage>
</organism>
<dbReference type="OrthoDB" id="9806864at2"/>
<dbReference type="InterPro" id="IPR036388">
    <property type="entry name" value="WH-like_DNA-bd_sf"/>
</dbReference>
<feature type="domain" description="HTH marR-type" evidence="4">
    <location>
        <begin position="3"/>
        <end position="146"/>
    </location>
</feature>
<dbReference type="Proteomes" id="UP000050326">
    <property type="component" value="Unassembled WGS sequence"/>
</dbReference>
<evidence type="ECO:0000256" key="1">
    <source>
        <dbReference type="ARBA" id="ARBA00023015"/>
    </source>
</evidence>
<protein>
    <submittedName>
        <fullName evidence="5">Organic hydroperoxide resistance transcriptional regulator</fullName>
    </submittedName>
</protein>
<evidence type="ECO:0000313" key="6">
    <source>
        <dbReference type="Proteomes" id="UP000050326"/>
    </source>
</evidence>
<dbReference type="SMART" id="SM00347">
    <property type="entry name" value="HTH_MARR"/>
    <property type="match status" value="1"/>
</dbReference>